<feature type="coiled-coil region" evidence="1">
    <location>
        <begin position="311"/>
        <end position="349"/>
    </location>
</feature>
<dbReference type="GeneID" id="103719063"/>
<dbReference type="Pfam" id="PF03004">
    <property type="entry name" value="Transposase_24"/>
    <property type="match status" value="1"/>
</dbReference>
<sequence length="375" mass="41650">MSLSKLGGSAACSRPSDPLSVPSATSRPLLPPSPAGLPSDLPRVTPEPAGLPQPLPDKLQFDQYSNIMDKSWINKSRSSDEYLNGVQNFIKFAFEKSNMNGNIFCPCQKCVHRFALTPKTVEEHLVWNGFLKGYTTWIFHGESMLPSPCNQPSYRKHTSSFGSSNTKRNSVELHIGKAARASEAVPHTSGSKSYTRRTRRRDEFMEENGREPGKVEFCGMTHTHRDGSFVQKKSKDMVATSLIPEHVGESSSSGKTNRVEAQVFTKLIGSERYGRVRGYGVGVTSTQLSAVSRYAQDARQSNSTAEICSLKAAMEEMRQSHQTEMEEMRQSHQTEIQSLRAQLDQIASMLHKFIPSQVADTSNTRRDDDDAAIDP</sequence>
<evidence type="ECO:0000259" key="3">
    <source>
        <dbReference type="Pfam" id="PF13963"/>
    </source>
</evidence>
<dbReference type="Pfam" id="PF13963">
    <property type="entry name" value="Transpos_assoc"/>
    <property type="match status" value="1"/>
</dbReference>
<evidence type="ECO:0000256" key="2">
    <source>
        <dbReference type="SAM" id="MobiDB-lite"/>
    </source>
</evidence>
<feature type="region of interest" description="Disordered" evidence="2">
    <location>
        <begin position="1"/>
        <end position="56"/>
    </location>
</feature>
<organism evidence="4 5">
    <name type="scientific">Phoenix dactylifera</name>
    <name type="common">Date palm</name>
    <dbReference type="NCBI Taxonomy" id="42345"/>
    <lineage>
        <taxon>Eukaryota</taxon>
        <taxon>Viridiplantae</taxon>
        <taxon>Streptophyta</taxon>
        <taxon>Embryophyta</taxon>
        <taxon>Tracheophyta</taxon>
        <taxon>Spermatophyta</taxon>
        <taxon>Magnoliopsida</taxon>
        <taxon>Liliopsida</taxon>
        <taxon>Arecaceae</taxon>
        <taxon>Coryphoideae</taxon>
        <taxon>Phoeniceae</taxon>
        <taxon>Phoenix</taxon>
    </lineage>
</organism>
<dbReference type="KEGG" id="pda:103719063"/>
<protein>
    <submittedName>
        <fullName evidence="5">Uncharacterized protein LOC103719063 isoform X1</fullName>
    </submittedName>
</protein>
<gene>
    <name evidence="5" type="primary">LOC103719063</name>
</gene>
<evidence type="ECO:0000256" key="1">
    <source>
        <dbReference type="SAM" id="Coils"/>
    </source>
</evidence>
<reference evidence="5" key="2">
    <citation type="submission" date="2025-08" db="UniProtKB">
        <authorList>
            <consortium name="RefSeq"/>
        </authorList>
    </citation>
    <scope>IDENTIFICATION</scope>
    <source>
        <tissue evidence="5">Young leaves</tissue>
    </source>
</reference>
<evidence type="ECO:0000313" key="5">
    <source>
        <dbReference type="RefSeq" id="XP_008806357.2"/>
    </source>
</evidence>
<dbReference type="OrthoDB" id="851522at2759"/>
<accession>A0A8B7CTT6</accession>
<proteinExistence type="predicted"/>
<dbReference type="InterPro" id="IPR004252">
    <property type="entry name" value="Probable_transposase_24"/>
</dbReference>
<evidence type="ECO:0000313" key="4">
    <source>
        <dbReference type="Proteomes" id="UP000228380"/>
    </source>
</evidence>
<feature type="region of interest" description="Disordered" evidence="2">
    <location>
        <begin position="180"/>
        <end position="201"/>
    </location>
</feature>
<keyword evidence="4" id="KW-1185">Reference proteome</keyword>
<dbReference type="Proteomes" id="UP000228380">
    <property type="component" value="Chromosome 11"/>
</dbReference>
<dbReference type="AlphaFoldDB" id="A0A8B7CTT6"/>
<reference evidence="4" key="1">
    <citation type="journal article" date="2019" name="Nat. Commun.">
        <title>Genome-wide association mapping of date palm fruit traits.</title>
        <authorList>
            <person name="Hazzouri K.M."/>
            <person name="Gros-Balthazard M."/>
            <person name="Flowers J.M."/>
            <person name="Copetti D."/>
            <person name="Lemansour A."/>
            <person name="Lebrun M."/>
            <person name="Masmoudi K."/>
            <person name="Ferrand S."/>
            <person name="Dhar M.I."/>
            <person name="Fresquez Z.A."/>
            <person name="Rosas U."/>
            <person name="Zhang J."/>
            <person name="Talag J."/>
            <person name="Lee S."/>
            <person name="Kudrna D."/>
            <person name="Powell R.F."/>
            <person name="Leitch I.J."/>
            <person name="Krueger R.R."/>
            <person name="Wing R.A."/>
            <person name="Amiri K.M.A."/>
            <person name="Purugganan M.D."/>
        </authorList>
    </citation>
    <scope>NUCLEOTIDE SEQUENCE [LARGE SCALE GENOMIC DNA]</scope>
    <source>
        <strain evidence="4">cv. Khalas</strain>
    </source>
</reference>
<dbReference type="RefSeq" id="XP_008806357.2">
    <property type="nucleotide sequence ID" value="XM_008808135.3"/>
</dbReference>
<keyword evidence="1" id="KW-0175">Coiled coil</keyword>
<feature type="domain" description="Transposase-associated" evidence="3">
    <location>
        <begin position="70"/>
        <end position="142"/>
    </location>
</feature>
<dbReference type="InterPro" id="IPR029480">
    <property type="entry name" value="Transpos_assoc"/>
</dbReference>
<name>A0A8B7CTT6_PHODC</name>